<keyword evidence="3" id="KW-1185">Reference proteome</keyword>
<dbReference type="InterPro" id="IPR014710">
    <property type="entry name" value="RmlC-like_jellyroll"/>
</dbReference>
<dbReference type="EMBL" id="QNUG01000001">
    <property type="protein sequence ID" value="REC73193.1"/>
    <property type="molecule type" value="Genomic_DNA"/>
</dbReference>
<protein>
    <recommendedName>
        <fullName evidence="1">Quercetin 2,3-dioxygenase C-terminal cupin domain-containing protein</fullName>
    </recommendedName>
</protein>
<dbReference type="OrthoDB" id="321327at2"/>
<evidence type="ECO:0000313" key="2">
    <source>
        <dbReference type="EMBL" id="REC73193.1"/>
    </source>
</evidence>
<comment type="caution">
    <text evidence="2">The sequence shown here is derived from an EMBL/GenBank/DDBJ whole genome shotgun (WGS) entry which is preliminary data.</text>
</comment>
<dbReference type="AlphaFoldDB" id="A0A3D9D595"/>
<evidence type="ECO:0000259" key="1">
    <source>
        <dbReference type="Pfam" id="PF17954"/>
    </source>
</evidence>
<evidence type="ECO:0000313" key="3">
    <source>
        <dbReference type="Proteomes" id="UP000256326"/>
    </source>
</evidence>
<dbReference type="RefSeq" id="WP_116031335.1">
    <property type="nucleotide sequence ID" value="NZ_JBHLVV010000067.1"/>
</dbReference>
<gene>
    <name evidence="2" type="ORF">DRF58_00095</name>
</gene>
<dbReference type="InterPro" id="IPR041602">
    <property type="entry name" value="Quercetinase_C"/>
</dbReference>
<accession>A0A3D9D595</accession>
<dbReference type="Gene3D" id="2.60.120.10">
    <property type="entry name" value="Jelly Rolls"/>
    <property type="match status" value="1"/>
</dbReference>
<organism evidence="2 3">
    <name type="scientific">Epilithonimonas hispanica</name>
    <dbReference type="NCBI Taxonomy" id="358687"/>
    <lineage>
        <taxon>Bacteria</taxon>
        <taxon>Pseudomonadati</taxon>
        <taxon>Bacteroidota</taxon>
        <taxon>Flavobacteriia</taxon>
        <taxon>Flavobacteriales</taxon>
        <taxon>Weeksellaceae</taxon>
        <taxon>Chryseobacterium group</taxon>
        <taxon>Epilithonimonas</taxon>
    </lineage>
</organism>
<feature type="domain" description="Quercetin 2,3-dioxygenase C-terminal cupin" evidence="1">
    <location>
        <begin position="154"/>
        <end position="216"/>
    </location>
</feature>
<proteinExistence type="predicted"/>
<sequence length="220" mass="25346">MVQSPSKILKSDYRLWDVSSGAAVAEVYKDEAERSSLITSRLYEVLEFVIYENSQSLVNLKPNQKLMLMPLFGKVKINGFHKVIETGELFVLETKEAQQITVNNVLADWKSDILVLIIDQPVSENVYRVNHLDLQIRNKLNFLDIGFSFPGFIGLFNGRESGRYVLKNHCNKMFAFVINGAFEFQNRLMETRDAILIWDIEELEFEALSEDALILFLETQ</sequence>
<reference evidence="2 3" key="1">
    <citation type="journal article" date="2006" name="Int. J. Syst. Evol. Microbiol.">
        <title>Chryseobacterium hispanicum sp. nov., isolated from the drinking water distribution system of Sevilla, Spain.</title>
        <authorList>
            <person name="Gallego V."/>
            <person name="Garcia M.T."/>
            <person name="Ventosa A."/>
        </authorList>
    </citation>
    <scope>NUCLEOTIDE SEQUENCE [LARGE SCALE GENOMIC DNA]</scope>
    <source>
        <strain evidence="2 3">KCTC 22104</strain>
    </source>
</reference>
<name>A0A3D9D595_9FLAO</name>
<dbReference type="Proteomes" id="UP000256326">
    <property type="component" value="Unassembled WGS sequence"/>
</dbReference>
<dbReference type="Pfam" id="PF17954">
    <property type="entry name" value="Pirin_C_2"/>
    <property type="match status" value="1"/>
</dbReference>